<evidence type="ECO:0000259" key="1">
    <source>
        <dbReference type="Pfam" id="PF13456"/>
    </source>
</evidence>
<feature type="domain" description="Reverse transcriptase zinc-binding" evidence="2">
    <location>
        <begin position="266"/>
        <end position="354"/>
    </location>
</feature>
<dbReference type="EMBL" id="OIVN01001888">
    <property type="protein sequence ID" value="SPC98607.1"/>
    <property type="molecule type" value="Genomic_DNA"/>
</dbReference>
<dbReference type="InterPro" id="IPR012337">
    <property type="entry name" value="RNaseH-like_sf"/>
</dbReference>
<dbReference type="SUPFAM" id="SSF53098">
    <property type="entry name" value="Ribonuclease H-like"/>
    <property type="match status" value="1"/>
</dbReference>
<dbReference type="PANTHER" id="PTHR47074">
    <property type="entry name" value="BNAC02G40300D PROTEIN"/>
    <property type="match status" value="1"/>
</dbReference>
<dbReference type="PANTHER" id="PTHR47074:SF21">
    <property type="entry name" value="RNASE H TYPE-1 DOMAIN-CONTAINING PROTEIN"/>
    <property type="match status" value="1"/>
</dbReference>
<evidence type="ECO:0000259" key="2">
    <source>
        <dbReference type="Pfam" id="PF13966"/>
    </source>
</evidence>
<sequence>MVSEFTTLNGIVLTPAVPKPLSHWQPPPPGCFKWLRGCPENRSPNDGVLVKRKKETLMASMWHQPKLVNDGRVRLKRWNPKKVQGNFLAWCSWDSICQPIEAGGLGFRESKNFNKALLAKLTWWIAAGRDSLCVNALRSKYKVQANWLGGEPCKNASPLWRAIEKLRDVVKKGACFVVGDGSSIDMWKDPWVPWLEGFIPTPKDSTLPITDLPVSNLIDPATRKWKINVLKELVDSNSLEAIEKIIIPLQPLQDKLIWTLDPCGIYTVKSAINCCLTPRTSYSPADSLWKQLWKLKMHERLKVFLWRMGSNALPTKQRVFQRTGYSDPMCPLCGVEEESYSHLFLHCQMIKPIWFGLNWGLHSDNIPAANHQELLNFVVNPPLCPGVSVQQKTLKAQTSIQLALTLESIWNLRNQVVHNNAQVNHLVIVKNLEERIIEHFNILNPATCCNTLLEVLPRWSAPPPNSVKFNVDAATSKNGFTIAAIARDDTGFVIHCWSKSFPTTDPLIAETAALLWALEIARDNCFSHILIEGDAKICIEALAEPEKVPWRIQTLVSNIKCVALDFNVCSFYWVPRDVNALAHSFAKFASSQDFCFSCNSTNLPPSVHEVWIRDLLALSS</sequence>
<dbReference type="GO" id="GO:0004523">
    <property type="term" value="F:RNA-DNA hybrid ribonuclease activity"/>
    <property type="evidence" value="ECO:0007669"/>
    <property type="project" value="InterPro"/>
</dbReference>
<reference evidence="3" key="1">
    <citation type="submission" date="2018-02" db="EMBL/GenBank/DDBJ databases">
        <authorList>
            <person name="Cohen D.B."/>
            <person name="Kent A.D."/>
        </authorList>
    </citation>
    <scope>NUCLEOTIDE SEQUENCE</scope>
</reference>
<gene>
    <name evidence="3" type="ORF">FSB_LOCUS26489</name>
</gene>
<dbReference type="AlphaFoldDB" id="A0A2N9G7H9"/>
<dbReference type="Gene3D" id="3.30.420.10">
    <property type="entry name" value="Ribonuclease H-like superfamily/Ribonuclease H"/>
    <property type="match status" value="1"/>
</dbReference>
<proteinExistence type="predicted"/>
<dbReference type="InterPro" id="IPR026960">
    <property type="entry name" value="RVT-Znf"/>
</dbReference>
<evidence type="ECO:0000313" key="3">
    <source>
        <dbReference type="EMBL" id="SPC98607.1"/>
    </source>
</evidence>
<dbReference type="Pfam" id="PF13966">
    <property type="entry name" value="zf-RVT"/>
    <property type="match status" value="1"/>
</dbReference>
<dbReference type="InterPro" id="IPR052929">
    <property type="entry name" value="RNase_H-like_EbsB-rel"/>
</dbReference>
<dbReference type="InterPro" id="IPR044730">
    <property type="entry name" value="RNase_H-like_dom_plant"/>
</dbReference>
<dbReference type="CDD" id="cd06222">
    <property type="entry name" value="RNase_H_like"/>
    <property type="match status" value="1"/>
</dbReference>
<dbReference type="Pfam" id="PF13456">
    <property type="entry name" value="RVT_3"/>
    <property type="match status" value="1"/>
</dbReference>
<evidence type="ECO:0008006" key="4">
    <source>
        <dbReference type="Google" id="ProtNLM"/>
    </source>
</evidence>
<feature type="domain" description="RNase H type-1" evidence="1">
    <location>
        <begin position="470"/>
        <end position="589"/>
    </location>
</feature>
<dbReference type="InterPro" id="IPR002156">
    <property type="entry name" value="RNaseH_domain"/>
</dbReference>
<dbReference type="GO" id="GO:0003676">
    <property type="term" value="F:nucleic acid binding"/>
    <property type="evidence" value="ECO:0007669"/>
    <property type="project" value="InterPro"/>
</dbReference>
<organism evidence="3">
    <name type="scientific">Fagus sylvatica</name>
    <name type="common">Beechnut</name>
    <dbReference type="NCBI Taxonomy" id="28930"/>
    <lineage>
        <taxon>Eukaryota</taxon>
        <taxon>Viridiplantae</taxon>
        <taxon>Streptophyta</taxon>
        <taxon>Embryophyta</taxon>
        <taxon>Tracheophyta</taxon>
        <taxon>Spermatophyta</taxon>
        <taxon>Magnoliopsida</taxon>
        <taxon>eudicotyledons</taxon>
        <taxon>Gunneridae</taxon>
        <taxon>Pentapetalae</taxon>
        <taxon>rosids</taxon>
        <taxon>fabids</taxon>
        <taxon>Fagales</taxon>
        <taxon>Fagaceae</taxon>
        <taxon>Fagus</taxon>
    </lineage>
</organism>
<accession>A0A2N9G7H9</accession>
<dbReference type="InterPro" id="IPR036397">
    <property type="entry name" value="RNaseH_sf"/>
</dbReference>
<protein>
    <recommendedName>
        <fullName evidence="4">RNase H type-1 domain-containing protein</fullName>
    </recommendedName>
</protein>
<name>A0A2N9G7H9_FAGSY</name>